<gene>
    <name evidence="2" type="ORF">FRX31_006938</name>
</gene>
<dbReference type="Gene3D" id="1.25.10.10">
    <property type="entry name" value="Leucine-rich Repeat Variant"/>
    <property type="match status" value="1"/>
</dbReference>
<protein>
    <submittedName>
        <fullName evidence="2">Mo25-like protein</fullName>
    </submittedName>
</protein>
<dbReference type="OrthoDB" id="609103at2759"/>
<dbReference type="EMBL" id="JABWDY010006726">
    <property type="protein sequence ID" value="KAF5203478.1"/>
    <property type="molecule type" value="Genomic_DNA"/>
</dbReference>
<comment type="caution">
    <text evidence="2">The sequence shown here is derived from an EMBL/GenBank/DDBJ whole genome shotgun (WGS) entry which is preliminary data.</text>
</comment>
<sequence>MELNKDLIDLLLQGYEDQDTALHYGTMLRAYMRHQGIARYVFESGQVAKFFDYIELPNFDIASNAWETFQELMTRHKSTVVEFHSRNYEWFFAEYRKVLESPSYFLRRQGLELLGNLLSDSDVMMHYINSKDNIMAAMKLLRETSKSIQIPARCVLRFKTVWILWRLQYG</sequence>
<organism evidence="2 3">
    <name type="scientific">Thalictrum thalictroides</name>
    <name type="common">Rue-anemone</name>
    <name type="synonym">Anemone thalictroides</name>
    <dbReference type="NCBI Taxonomy" id="46969"/>
    <lineage>
        <taxon>Eukaryota</taxon>
        <taxon>Viridiplantae</taxon>
        <taxon>Streptophyta</taxon>
        <taxon>Embryophyta</taxon>
        <taxon>Tracheophyta</taxon>
        <taxon>Spermatophyta</taxon>
        <taxon>Magnoliopsida</taxon>
        <taxon>Ranunculales</taxon>
        <taxon>Ranunculaceae</taxon>
        <taxon>Thalictroideae</taxon>
        <taxon>Thalictrum</taxon>
    </lineage>
</organism>
<evidence type="ECO:0000313" key="3">
    <source>
        <dbReference type="Proteomes" id="UP000554482"/>
    </source>
</evidence>
<dbReference type="Proteomes" id="UP000554482">
    <property type="component" value="Unassembled WGS sequence"/>
</dbReference>
<dbReference type="GO" id="GO:0043539">
    <property type="term" value="F:protein serine/threonine kinase activator activity"/>
    <property type="evidence" value="ECO:0007669"/>
    <property type="project" value="TreeGrafter"/>
</dbReference>
<comment type="similarity">
    <text evidence="1">Belongs to the Mo25 family.</text>
</comment>
<name>A0A7J6X3W2_THATH</name>
<dbReference type="GO" id="GO:0035556">
    <property type="term" value="P:intracellular signal transduction"/>
    <property type="evidence" value="ECO:0007669"/>
    <property type="project" value="TreeGrafter"/>
</dbReference>
<dbReference type="SUPFAM" id="SSF48371">
    <property type="entry name" value="ARM repeat"/>
    <property type="match status" value="1"/>
</dbReference>
<dbReference type="AlphaFoldDB" id="A0A7J6X3W2"/>
<dbReference type="PANTHER" id="PTHR10182:SF12">
    <property type="entry name" value="OS07G0585100 PROTEIN"/>
    <property type="match status" value="1"/>
</dbReference>
<dbReference type="InterPro" id="IPR011989">
    <property type="entry name" value="ARM-like"/>
</dbReference>
<proteinExistence type="inferred from homology"/>
<dbReference type="InterPro" id="IPR016024">
    <property type="entry name" value="ARM-type_fold"/>
</dbReference>
<accession>A0A7J6X3W2</accession>
<evidence type="ECO:0000256" key="1">
    <source>
        <dbReference type="ARBA" id="ARBA00011012"/>
    </source>
</evidence>
<dbReference type="InterPro" id="IPR013878">
    <property type="entry name" value="Mo25"/>
</dbReference>
<dbReference type="PANTHER" id="PTHR10182">
    <property type="entry name" value="CALCIUM-BINDING PROTEIN 39-RELATED"/>
    <property type="match status" value="1"/>
</dbReference>
<keyword evidence="3" id="KW-1185">Reference proteome</keyword>
<evidence type="ECO:0000313" key="2">
    <source>
        <dbReference type="EMBL" id="KAF5203478.1"/>
    </source>
</evidence>
<dbReference type="Pfam" id="PF08569">
    <property type="entry name" value="Mo25"/>
    <property type="match status" value="1"/>
</dbReference>
<reference evidence="2 3" key="1">
    <citation type="submission" date="2020-06" db="EMBL/GenBank/DDBJ databases">
        <title>Transcriptomic and genomic resources for Thalictrum thalictroides and T. hernandezii: Facilitating candidate gene discovery in an emerging model plant lineage.</title>
        <authorList>
            <person name="Arias T."/>
            <person name="Riano-Pachon D.M."/>
            <person name="Di Stilio V.S."/>
        </authorList>
    </citation>
    <scope>NUCLEOTIDE SEQUENCE [LARGE SCALE GENOMIC DNA]</scope>
    <source>
        <strain evidence="3">cv. WT478/WT964</strain>
        <tissue evidence="2">Leaves</tissue>
    </source>
</reference>